<dbReference type="EMBL" id="JAUSUO010000007">
    <property type="protein sequence ID" value="MDQ0343972.1"/>
    <property type="molecule type" value="Genomic_DNA"/>
</dbReference>
<feature type="domain" description="NADPH-dependent FMN reductase-like" evidence="4">
    <location>
        <begin position="1"/>
        <end position="143"/>
    </location>
</feature>
<dbReference type="Pfam" id="PF03358">
    <property type="entry name" value="FMN_red"/>
    <property type="match status" value="1"/>
</dbReference>
<dbReference type="InterPro" id="IPR051814">
    <property type="entry name" value="NAD(P)H-dep_FMN_reductase"/>
</dbReference>
<sequence>MKIVGISGALSGQKTSQMVNDCLYAVKKANLDVEIELIDLKDFDIEFMQGVPLSYYNDDTQTVVNKILKADGIVIGTPIYQASISGSLKNLLDLMPERAFKGKVVGYISNAGSDKHFMVAQFNLEPIIRFLGGIIPPKNVFVNFDHFDPEDNIIIDKRVKERIMDFGKMLVKMTEQLGSDY</sequence>
<dbReference type="Gene3D" id="3.40.50.360">
    <property type="match status" value="1"/>
</dbReference>
<evidence type="ECO:0000256" key="3">
    <source>
        <dbReference type="ARBA" id="ARBA00023002"/>
    </source>
</evidence>
<evidence type="ECO:0000313" key="6">
    <source>
        <dbReference type="Proteomes" id="UP001232343"/>
    </source>
</evidence>
<reference evidence="5 6" key="1">
    <citation type="submission" date="2023-07" db="EMBL/GenBank/DDBJ databases">
        <title>Genomic Encyclopedia of Type Strains, Phase IV (KMG-IV): sequencing the most valuable type-strain genomes for metagenomic binning, comparative biology and taxonomic classification.</title>
        <authorList>
            <person name="Goeker M."/>
        </authorList>
    </citation>
    <scope>NUCLEOTIDE SEQUENCE [LARGE SCALE GENOMIC DNA]</scope>
    <source>
        <strain evidence="5 6">DSM 27848</strain>
    </source>
</reference>
<protein>
    <submittedName>
        <fullName evidence="5">FMN reductase</fullName>
        <ecNumber evidence="5">1.5.1.38</ecNumber>
    </submittedName>
</protein>
<dbReference type="InterPro" id="IPR029039">
    <property type="entry name" value="Flavoprotein-like_sf"/>
</dbReference>
<dbReference type="Proteomes" id="UP001232343">
    <property type="component" value="Unassembled WGS sequence"/>
</dbReference>
<organism evidence="5 6">
    <name type="scientific">Lederbergia wuyishanensis</name>
    <dbReference type="NCBI Taxonomy" id="1347903"/>
    <lineage>
        <taxon>Bacteria</taxon>
        <taxon>Bacillati</taxon>
        <taxon>Bacillota</taxon>
        <taxon>Bacilli</taxon>
        <taxon>Bacillales</taxon>
        <taxon>Bacillaceae</taxon>
        <taxon>Lederbergia</taxon>
    </lineage>
</organism>
<evidence type="ECO:0000256" key="2">
    <source>
        <dbReference type="ARBA" id="ARBA00022643"/>
    </source>
</evidence>
<accession>A0ABU0D6D3</accession>
<keyword evidence="6" id="KW-1185">Reference proteome</keyword>
<dbReference type="EC" id="1.5.1.38" evidence="5"/>
<dbReference type="SUPFAM" id="SSF52218">
    <property type="entry name" value="Flavoproteins"/>
    <property type="match status" value="1"/>
</dbReference>
<name>A0ABU0D6D3_9BACI</name>
<evidence type="ECO:0000259" key="4">
    <source>
        <dbReference type="Pfam" id="PF03358"/>
    </source>
</evidence>
<dbReference type="GO" id="GO:0052873">
    <property type="term" value="F:FMN reductase (NADPH) activity"/>
    <property type="evidence" value="ECO:0007669"/>
    <property type="project" value="UniProtKB-EC"/>
</dbReference>
<dbReference type="RefSeq" id="WP_244682209.1">
    <property type="nucleotide sequence ID" value="NZ_JALIRM010000010.1"/>
</dbReference>
<keyword evidence="2" id="KW-0288">FMN</keyword>
<evidence type="ECO:0000256" key="1">
    <source>
        <dbReference type="ARBA" id="ARBA00022630"/>
    </source>
</evidence>
<comment type="caution">
    <text evidence="5">The sequence shown here is derived from an EMBL/GenBank/DDBJ whole genome shotgun (WGS) entry which is preliminary data.</text>
</comment>
<gene>
    <name evidence="5" type="ORF">J2S14_002807</name>
</gene>
<dbReference type="PANTHER" id="PTHR43408">
    <property type="entry name" value="FMN REDUCTASE (NADPH)"/>
    <property type="match status" value="1"/>
</dbReference>
<keyword evidence="1" id="KW-0285">Flavoprotein</keyword>
<keyword evidence="3 5" id="KW-0560">Oxidoreductase</keyword>
<evidence type="ECO:0000313" key="5">
    <source>
        <dbReference type="EMBL" id="MDQ0343972.1"/>
    </source>
</evidence>
<dbReference type="PANTHER" id="PTHR43408:SF2">
    <property type="entry name" value="FMN REDUCTASE (NADPH)"/>
    <property type="match status" value="1"/>
</dbReference>
<dbReference type="InterPro" id="IPR005025">
    <property type="entry name" value="FMN_Rdtase-like_dom"/>
</dbReference>
<proteinExistence type="predicted"/>